<dbReference type="EMBL" id="MK967385">
    <property type="protein sequence ID" value="QDM56467.1"/>
    <property type="molecule type" value="Genomic_DNA"/>
</dbReference>
<dbReference type="GeneID" id="77939336"/>
<keyword evidence="2" id="KW-0540">Nuclease</keyword>
<sequence>MSQPEARLSRKIMTALRNEGAFVFKVHGGPMMMAGLPDIVGVYLGRFIAVETKMPGNKPSDIQLVIHDRIRAAGGQVVVAHSVDEALEVLKRRR</sequence>
<dbReference type="RefSeq" id="YP_010663314.1">
    <property type="nucleotide sequence ID" value="NC_070895.1"/>
</dbReference>
<comment type="cofactor">
    <cofactor evidence="1">
        <name>Mg(2+)</name>
        <dbReference type="ChEBI" id="CHEBI:18420"/>
    </cofactor>
</comment>
<evidence type="ECO:0000313" key="6">
    <source>
        <dbReference type="Proteomes" id="UP000318552"/>
    </source>
</evidence>
<organism evidence="5 6">
    <name type="scientific">Gordonia phage SheckWes</name>
    <dbReference type="NCBI Taxonomy" id="2591117"/>
    <lineage>
        <taxon>Viruses</taxon>
        <taxon>Duplodnaviria</taxon>
        <taxon>Heunggongvirae</taxon>
        <taxon>Uroviricota</taxon>
        <taxon>Caudoviricetes</taxon>
        <taxon>Ponsvirus</taxon>
        <taxon>Ponsvirus sheckwes</taxon>
    </lineage>
</organism>
<protein>
    <submittedName>
        <fullName evidence="5">Holliday junction resolvase</fullName>
    </submittedName>
</protein>
<dbReference type="InterPro" id="IPR011335">
    <property type="entry name" value="Restrct_endonuc-II-like"/>
</dbReference>
<dbReference type="GO" id="GO:0016788">
    <property type="term" value="F:hydrolase activity, acting on ester bonds"/>
    <property type="evidence" value="ECO:0007669"/>
    <property type="project" value="InterPro"/>
</dbReference>
<dbReference type="GO" id="GO:0004518">
    <property type="term" value="F:nuclease activity"/>
    <property type="evidence" value="ECO:0007669"/>
    <property type="project" value="UniProtKB-KW"/>
</dbReference>
<dbReference type="Gene3D" id="3.40.1350.10">
    <property type="match status" value="1"/>
</dbReference>
<evidence type="ECO:0000313" key="5">
    <source>
        <dbReference type="EMBL" id="QDM56467.1"/>
    </source>
</evidence>
<name>A0A515MIJ4_9CAUD</name>
<dbReference type="SMART" id="SM00990">
    <property type="entry name" value="VRR_NUC"/>
    <property type="match status" value="1"/>
</dbReference>
<dbReference type="KEGG" id="vg:77939336"/>
<accession>A0A515MIJ4</accession>
<dbReference type="Proteomes" id="UP000318552">
    <property type="component" value="Segment"/>
</dbReference>
<dbReference type="SUPFAM" id="SSF52980">
    <property type="entry name" value="Restriction endonuclease-like"/>
    <property type="match status" value="1"/>
</dbReference>
<evidence type="ECO:0000259" key="4">
    <source>
        <dbReference type="SMART" id="SM00990"/>
    </source>
</evidence>
<feature type="domain" description="VRR-NUC" evidence="4">
    <location>
        <begin position="3"/>
        <end position="84"/>
    </location>
</feature>
<keyword evidence="6" id="KW-1185">Reference proteome</keyword>
<reference evidence="6" key="1">
    <citation type="submission" date="2019-05" db="EMBL/GenBank/DDBJ databases">
        <authorList>
            <person name="Begin E.J."/>
            <person name="Burnham C.Matt."/>
            <person name="Chappell E."/>
            <person name="Hambrick G.L."/>
            <person name="Harrington T.R."/>
            <person name="Harris A.E."/>
            <person name="Hasley B.L."/>
            <person name="Haynie C.M."/>
            <person name="Hopkins G.A."/>
            <person name="Hutchins C.B."/>
            <person name="Jester D.A."/>
            <person name="Johnson J."/>
            <person name="Martin A.P."/>
            <person name="Merino K.D."/>
            <person name="Pinkerton C.N."/>
            <person name="Poe J.Gabe."/>
            <person name="Savage T.D."/>
            <person name="Smith R.Hunter."/>
            <person name="Smith J.Zane."/>
            <person name="Spiva T.A."/>
            <person name="Thompson L."/>
            <person name="Thompson N.R."/>
            <person name="Thurman R.E."/>
            <person name="West C.T."/>
            <person name="Reyna N.S."/>
            <person name="Plymale R.C."/>
            <person name="Garlena R.A."/>
            <person name="Russell D.A."/>
            <person name="Pope W.H."/>
            <person name="Jacobs-Sera D."/>
            <person name="Hatfull G.F."/>
        </authorList>
    </citation>
    <scope>NUCLEOTIDE SEQUENCE [LARGE SCALE GENOMIC DNA]</scope>
</reference>
<dbReference type="InterPro" id="IPR011856">
    <property type="entry name" value="tRNA_endonuc-like_dom_sf"/>
</dbReference>
<keyword evidence="3" id="KW-0378">Hydrolase</keyword>
<evidence type="ECO:0000256" key="2">
    <source>
        <dbReference type="ARBA" id="ARBA00022722"/>
    </source>
</evidence>
<dbReference type="InterPro" id="IPR014883">
    <property type="entry name" value="VRR_NUC"/>
</dbReference>
<evidence type="ECO:0000256" key="1">
    <source>
        <dbReference type="ARBA" id="ARBA00001946"/>
    </source>
</evidence>
<gene>
    <name evidence="5" type="primary">41</name>
    <name evidence="5" type="ORF">SEA_SHECKWES_41</name>
</gene>
<proteinExistence type="predicted"/>
<evidence type="ECO:0000256" key="3">
    <source>
        <dbReference type="ARBA" id="ARBA00022801"/>
    </source>
</evidence>
<dbReference type="GO" id="GO:0003676">
    <property type="term" value="F:nucleic acid binding"/>
    <property type="evidence" value="ECO:0007669"/>
    <property type="project" value="InterPro"/>
</dbReference>